<name>A0ABW6UW83_MICFU</name>
<feature type="domain" description="Amino acid permease/ SLC12A" evidence="6">
    <location>
        <begin position="25"/>
        <end position="433"/>
    </location>
</feature>
<keyword evidence="8" id="KW-1185">Reference proteome</keyword>
<accession>A0ABW6UW83</accession>
<evidence type="ECO:0000313" key="8">
    <source>
        <dbReference type="Proteomes" id="UP001602119"/>
    </source>
</evidence>
<reference evidence="7 8" key="1">
    <citation type="submission" date="2024-10" db="EMBL/GenBank/DDBJ databases">
        <title>The Natural Products Discovery Center: Release of the First 8490 Sequenced Strains for Exploring Actinobacteria Biosynthetic Diversity.</title>
        <authorList>
            <person name="Kalkreuter E."/>
            <person name="Kautsar S.A."/>
            <person name="Yang D."/>
            <person name="Bader C.D."/>
            <person name="Teijaro C.N."/>
            <person name="Fluegel L."/>
            <person name="Davis C.M."/>
            <person name="Simpson J.R."/>
            <person name="Lauterbach L."/>
            <person name="Steele A.D."/>
            <person name="Gui C."/>
            <person name="Meng S."/>
            <person name="Li G."/>
            <person name="Viehrig K."/>
            <person name="Ye F."/>
            <person name="Su P."/>
            <person name="Kiefer A.F."/>
            <person name="Nichols A."/>
            <person name="Cepeda A.J."/>
            <person name="Yan W."/>
            <person name="Fan B."/>
            <person name="Jiang Y."/>
            <person name="Adhikari A."/>
            <person name="Zheng C.-J."/>
            <person name="Schuster L."/>
            <person name="Cowan T.M."/>
            <person name="Smanski M.J."/>
            <person name="Chevrette M.G."/>
            <person name="De Carvalho L.P.S."/>
            <person name="Shen B."/>
        </authorList>
    </citation>
    <scope>NUCLEOTIDE SEQUENCE [LARGE SCALE GENOMIC DNA]</scope>
    <source>
        <strain evidence="7 8">NPDC001281</strain>
    </source>
</reference>
<evidence type="ECO:0000259" key="6">
    <source>
        <dbReference type="Pfam" id="PF00324"/>
    </source>
</evidence>
<dbReference type="EMBL" id="JBIAXI010000001">
    <property type="protein sequence ID" value="MFF4771225.1"/>
    <property type="molecule type" value="Genomic_DNA"/>
</dbReference>
<feature type="transmembrane region" description="Helical" evidence="5">
    <location>
        <begin position="240"/>
        <end position="259"/>
    </location>
</feature>
<feature type="transmembrane region" description="Helical" evidence="5">
    <location>
        <begin position="412"/>
        <end position="433"/>
    </location>
</feature>
<feature type="transmembrane region" description="Helical" evidence="5">
    <location>
        <begin position="376"/>
        <end position="400"/>
    </location>
</feature>
<protein>
    <submittedName>
        <fullName evidence="7">APC family permease</fullName>
    </submittedName>
</protein>
<dbReference type="PANTHER" id="PTHR42770">
    <property type="entry name" value="AMINO ACID TRANSPORTER-RELATED"/>
    <property type="match status" value="1"/>
</dbReference>
<dbReference type="RefSeq" id="WP_084464921.1">
    <property type="nucleotide sequence ID" value="NZ_BBYK01000096.1"/>
</dbReference>
<comment type="subcellular location">
    <subcellularLocation>
        <location evidence="1">Membrane</location>
        <topology evidence="1">Multi-pass membrane protein</topology>
    </subcellularLocation>
</comment>
<dbReference type="Proteomes" id="UP001602119">
    <property type="component" value="Unassembled WGS sequence"/>
</dbReference>
<gene>
    <name evidence="7" type="ORF">ACFY05_00040</name>
</gene>
<feature type="transmembrane region" description="Helical" evidence="5">
    <location>
        <begin position="165"/>
        <end position="182"/>
    </location>
</feature>
<feature type="transmembrane region" description="Helical" evidence="5">
    <location>
        <begin position="345"/>
        <end position="364"/>
    </location>
</feature>
<dbReference type="PIRSF" id="PIRSF006060">
    <property type="entry name" value="AA_transporter"/>
    <property type="match status" value="1"/>
</dbReference>
<keyword evidence="3 5" id="KW-1133">Transmembrane helix</keyword>
<organism evidence="7 8">
    <name type="scientific">Microtetraspora fusca</name>
    <dbReference type="NCBI Taxonomy" id="1997"/>
    <lineage>
        <taxon>Bacteria</taxon>
        <taxon>Bacillati</taxon>
        <taxon>Actinomycetota</taxon>
        <taxon>Actinomycetes</taxon>
        <taxon>Streptosporangiales</taxon>
        <taxon>Streptosporangiaceae</taxon>
        <taxon>Microtetraspora</taxon>
    </lineage>
</organism>
<evidence type="ECO:0000313" key="7">
    <source>
        <dbReference type="EMBL" id="MFF4771225.1"/>
    </source>
</evidence>
<sequence length="490" mass="51043">MSLTEQRPSAVSSALAKDRLGVPSVVFFVISAAAPLMVVAGSVPTAYQVTGVIGVPFAFLMLGAIFALFAVGYVTMARHVVNAGAFYAYAAQGLGRTQGVATAWVALLAYNALQLGLYGIIGSATEPLLLDWFGAAPPWWVIALVAWAVTGLLGLLRVDVNGKILSVLLVSEIAVVLVFDIGDLLHPAPGGVSFEGFNPGSLFVSGVGAALATVVAGFAGIESSVVFAEESRDRNRTVPLATYLGIAIIAILYSISAWAQTVPTGPDGIVKAVSEQQTELIFNQAAAHMGSAVSTIGSVLFVTSSMACMIAFHNTTARYIFALGRENVLPSVFGRTSARTAAPKAGSVLQTALGLIVIFVYAIFDLDPVTKLFFTFGAFGGLGLLTLLTVTSISVIVFFARNPSGETVWRTRIAPALAALALCTMIGMTLINFDTVLDVEPDAPIRWILPGIYVVAIILGVVWGSVLKATRPEVYANIGLGAQAVGGGAR</sequence>
<dbReference type="Pfam" id="PF00324">
    <property type="entry name" value="AA_permease"/>
    <property type="match status" value="1"/>
</dbReference>
<comment type="caution">
    <text evidence="7">The sequence shown here is derived from an EMBL/GenBank/DDBJ whole genome shotgun (WGS) entry which is preliminary data.</text>
</comment>
<dbReference type="InterPro" id="IPR050367">
    <property type="entry name" value="APC_superfamily"/>
</dbReference>
<evidence type="ECO:0000256" key="3">
    <source>
        <dbReference type="ARBA" id="ARBA00022989"/>
    </source>
</evidence>
<feature type="transmembrane region" description="Helical" evidence="5">
    <location>
        <begin position="97"/>
        <end position="119"/>
    </location>
</feature>
<feature type="transmembrane region" description="Helical" evidence="5">
    <location>
        <begin position="202"/>
        <end position="228"/>
    </location>
</feature>
<keyword evidence="2 5" id="KW-0812">Transmembrane</keyword>
<feature type="transmembrane region" description="Helical" evidence="5">
    <location>
        <begin position="53"/>
        <end position="76"/>
    </location>
</feature>
<dbReference type="InterPro" id="IPR004841">
    <property type="entry name" value="AA-permease/SLC12A_dom"/>
</dbReference>
<feature type="transmembrane region" description="Helical" evidence="5">
    <location>
        <begin position="20"/>
        <end position="41"/>
    </location>
</feature>
<feature type="transmembrane region" description="Helical" evidence="5">
    <location>
        <begin position="292"/>
        <end position="312"/>
    </location>
</feature>
<proteinExistence type="predicted"/>
<evidence type="ECO:0000256" key="4">
    <source>
        <dbReference type="ARBA" id="ARBA00023136"/>
    </source>
</evidence>
<evidence type="ECO:0000256" key="5">
    <source>
        <dbReference type="SAM" id="Phobius"/>
    </source>
</evidence>
<dbReference type="PANTHER" id="PTHR42770:SF16">
    <property type="entry name" value="AMINO ACID PERMEASE"/>
    <property type="match status" value="1"/>
</dbReference>
<evidence type="ECO:0000256" key="2">
    <source>
        <dbReference type="ARBA" id="ARBA00022692"/>
    </source>
</evidence>
<feature type="transmembrane region" description="Helical" evidence="5">
    <location>
        <begin position="445"/>
        <end position="467"/>
    </location>
</feature>
<dbReference type="Gene3D" id="1.20.1740.10">
    <property type="entry name" value="Amino acid/polyamine transporter I"/>
    <property type="match status" value="1"/>
</dbReference>
<evidence type="ECO:0000256" key="1">
    <source>
        <dbReference type="ARBA" id="ARBA00004141"/>
    </source>
</evidence>
<feature type="transmembrane region" description="Helical" evidence="5">
    <location>
        <begin position="139"/>
        <end position="158"/>
    </location>
</feature>
<keyword evidence="4 5" id="KW-0472">Membrane</keyword>